<dbReference type="InterPro" id="IPR029058">
    <property type="entry name" value="AB_hydrolase_fold"/>
</dbReference>
<accession>A0A1G5PZD0</accession>
<dbReference type="Pfam" id="PF00561">
    <property type="entry name" value="Abhydrolase_1"/>
    <property type="match status" value="1"/>
</dbReference>
<dbReference type="SUPFAM" id="SSF53474">
    <property type="entry name" value="alpha/beta-Hydrolases"/>
    <property type="match status" value="1"/>
</dbReference>
<organism evidence="2 3">
    <name type="scientific">Epibacterium ulvae</name>
    <dbReference type="NCBI Taxonomy" id="1156985"/>
    <lineage>
        <taxon>Bacteria</taxon>
        <taxon>Pseudomonadati</taxon>
        <taxon>Pseudomonadota</taxon>
        <taxon>Alphaproteobacteria</taxon>
        <taxon>Rhodobacterales</taxon>
        <taxon>Roseobacteraceae</taxon>
        <taxon>Epibacterium</taxon>
    </lineage>
</organism>
<sequence>MQPVPDAIDPLVFIPGMMMDGRLFRHQNLALNPERATISFLPIGEDRIEALAERALAQLPERFALVGHGLGGIVAMEVVRRAPARVLRLCLMSTSPLPESPTQASEREPLIIGARTGRLLEAVKANLCADWMAPGAGRLTLSEEILQIGLELGADVFVQQSRALQRRADLQSALRRFKGPSLVLCGEHDQLFPLKRQKLLADLLPHSQLQIIPHAAHMAPLENPVLVTQALANWLSWPAEETGLARDA</sequence>
<dbReference type="EMBL" id="FMWG01000002">
    <property type="protein sequence ID" value="SCZ54666.1"/>
    <property type="molecule type" value="Genomic_DNA"/>
</dbReference>
<dbReference type="Gene3D" id="3.40.50.1820">
    <property type="entry name" value="alpha/beta hydrolase"/>
    <property type="match status" value="1"/>
</dbReference>
<dbReference type="PRINTS" id="PR00111">
    <property type="entry name" value="ABHYDROLASE"/>
</dbReference>
<keyword evidence="3" id="KW-1185">Reference proteome</keyword>
<name>A0A1G5PZD0_9RHOB</name>
<reference evidence="2 3" key="1">
    <citation type="submission" date="2016-10" db="EMBL/GenBank/DDBJ databases">
        <authorList>
            <person name="de Groot N.N."/>
        </authorList>
    </citation>
    <scope>NUCLEOTIDE SEQUENCE [LARGE SCALE GENOMIC DNA]</scope>
    <source>
        <strain evidence="2 3">U95</strain>
    </source>
</reference>
<dbReference type="RefSeq" id="WP_090216578.1">
    <property type="nucleotide sequence ID" value="NZ_FMWG01000002.1"/>
</dbReference>
<proteinExistence type="predicted"/>
<dbReference type="InterPro" id="IPR050266">
    <property type="entry name" value="AB_hydrolase_sf"/>
</dbReference>
<dbReference type="STRING" id="1156985.SAMN04488118_102322"/>
<dbReference type="InterPro" id="IPR000073">
    <property type="entry name" value="AB_hydrolase_1"/>
</dbReference>
<feature type="domain" description="AB hydrolase-1" evidence="1">
    <location>
        <begin position="61"/>
        <end position="224"/>
    </location>
</feature>
<evidence type="ECO:0000313" key="3">
    <source>
        <dbReference type="Proteomes" id="UP000198767"/>
    </source>
</evidence>
<dbReference type="Proteomes" id="UP000198767">
    <property type="component" value="Unassembled WGS sequence"/>
</dbReference>
<dbReference type="AlphaFoldDB" id="A0A1G5PZD0"/>
<protein>
    <submittedName>
        <fullName evidence="2">Pimeloyl-ACP methyl ester carboxylesterase</fullName>
    </submittedName>
</protein>
<dbReference type="PANTHER" id="PTHR43798">
    <property type="entry name" value="MONOACYLGLYCEROL LIPASE"/>
    <property type="match status" value="1"/>
</dbReference>
<evidence type="ECO:0000259" key="1">
    <source>
        <dbReference type="Pfam" id="PF00561"/>
    </source>
</evidence>
<evidence type="ECO:0000313" key="2">
    <source>
        <dbReference type="EMBL" id="SCZ54666.1"/>
    </source>
</evidence>
<gene>
    <name evidence="2" type="ORF">SAMN04488118_102322</name>
</gene>
<dbReference type="OrthoDB" id="5491135at2"/>
<dbReference type="PANTHER" id="PTHR43798:SF29">
    <property type="entry name" value="AB HYDROLASE-1 DOMAIN-CONTAINING PROTEIN"/>
    <property type="match status" value="1"/>
</dbReference>